<dbReference type="InterPro" id="IPR051938">
    <property type="entry name" value="Apopto_cytoskel_mod"/>
</dbReference>
<organism evidence="4 5">
    <name type="scientific">Lentithecium fluviatile CBS 122367</name>
    <dbReference type="NCBI Taxonomy" id="1168545"/>
    <lineage>
        <taxon>Eukaryota</taxon>
        <taxon>Fungi</taxon>
        <taxon>Dikarya</taxon>
        <taxon>Ascomycota</taxon>
        <taxon>Pezizomycotina</taxon>
        <taxon>Dothideomycetes</taxon>
        <taxon>Pleosporomycetidae</taxon>
        <taxon>Pleosporales</taxon>
        <taxon>Massarineae</taxon>
        <taxon>Lentitheciaceae</taxon>
        <taxon>Lentithecium</taxon>
    </lineage>
</organism>
<name>A0A6G1J490_9PLEO</name>
<keyword evidence="5" id="KW-1185">Reference proteome</keyword>
<dbReference type="InterPro" id="IPR036869">
    <property type="entry name" value="J_dom_sf"/>
</dbReference>
<dbReference type="InterPro" id="IPR001623">
    <property type="entry name" value="DnaJ_domain"/>
</dbReference>
<accession>A0A6G1J490</accession>
<keyword evidence="1" id="KW-0143">Chaperone</keyword>
<dbReference type="GO" id="GO:0019901">
    <property type="term" value="F:protein kinase binding"/>
    <property type="evidence" value="ECO:0007669"/>
    <property type="project" value="TreeGrafter"/>
</dbReference>
<dbReference type="GO" id="GO:0007005">
    <property type="term" value="P:mitochondrion organization"/>
    <property type="evidence" value="ECO:0007669"/>
    <property type="project" value="TreeGrafter"/>
</dbReference>
<dbReference type="InterPro" id="IPR018253">
    <property type="entry name" value="DnaJ_domain_CS"/>
</dbReference>
<dbReference type="PRINTS" id="PR00625">
    <property type="entry name" value="JDOMAIN"/>
</dbReference>
<dbReference type="CDD" id="cd06257">
    <property type="entry name" value="DnaJ"/>
    <property type="match status" value="1"/>
</dbReference>
<evidence type="ECO:0000313" key="4">
    <source>
        <dbReference type="EMBL" id="KAF2685228.1"/>
    </source>
</evidence>
<dbReference type="PANTHER" id="PTHR44145:SF3">
    <property type="entry name" value="DNAJ HOMOLOG SUBFAMILY A MEMBER 3, MITOCHONDRIAL"/>
    <property type="match status" value="1"/>
</dbReference>
<dbReference type="SMART" id="SM00271">
    <property type="entry name" value="DnaJ"/>
    <property type="match status" value="1"/>
</dbReference>
<dbReference type="AlphaFoldDB" id="A0A6G1J490"/>
<feature type="compositionally biased region" description="Basic and acidic residues" evidence="2">
    <location>
        <begin position="88"/>
        <end position="161"/>
    </location>
</feature>
<dbReference type="SUPFAM" id="SSF46565">
    <property type="entry name" value="Chaperone J-domain"/>
    <property type="match status" value="1"/>
</dbReference>
<dbReference type="Gene3D" id="1.10.287.110">
    <property type="entry name" value="DnaJ domain"/>
    <property type="match status" value="1"/>
</dbReference>
<feature type="compositionally biased region" description="Basic and acidic residues" evidence="2">
    <location>
        <begin position="297"/>
        <end position="424"/>
    </location>
</feature>
<dbReference type="GO" id="GO:0043066">
    <property type="term" value="P:negative regulation of apoptotic process"/>
    <property type="evidence" value="ECO:0007669"/>
    <property type="project" value="TreeGrafter"/>
</dbReference>
<evidence type="ECO:0000259" key="3">
    <source>
        <dbReference type="PROSITE" id="PS50076"/>
    </source>
</evidence>
<feature type="compositionally biased region" description="Basic and acidic residues" evidence="2">
    <location>
        <begin position="243"/>
        <end position="271"/>
    </location>
</feature>
<dbReference type="PROSITE" id="PS00636">
    <property type="entry name" value="DNAJ_1"/>
    <property type="match status" value="1"/>
</dbReference>
<feature type="domain" description="J" evidence="3">
    <location>
        <begin position="9"/>
        <end position="74"/>
    </location>
</feature>
<dbReference type="PROSITE" id="PS50076">
    <property type="entry name" value="DNAJ_2"/>
    <property type="match status" value="1"/>
</dbReference>
<dbReference type="Pfam" id="PF00226">
    <property type="entry name" value="DnaJ"/>
    <property type="match status" value="1"/>
</dbReference>
<dbReference type="PANTHER" id="PTHR44145">
    <property type="entry name" value="DNAJ HOMOLOG SUBFAMILY A MEMBER 3, MITOCHONDRIAL"/>
    <property type="match status" value="1"/>
</dbReference>
<dbReference type="EMBL" id="MU005579">
    <property type="protein sequence ID" value="KAF2685228.1"/>
    <property type="molecule type" value="Genomic_DNA"/>
</dbReference>
<feature type="region of interest" description="Disordered" evidence="2">
    <location>
        <begin position="288"/>
        <end position="424"/>
    </location>
</feature>
<dbReference type="GO" id="GO:0005739">
    <property type="term" value="C:mitochondrion"/>
    <property type="evidence" value="ECO:0007669"/>
    <property type="project" value="TreeGrafter"/>
</dbReference>
<feature type="region of interest" description="Disordered" evidence="2">
    <location>
        <begin position="239"/>
        <end position="271"/>
    </location>
</feature>
<reference evidence="4" key="1">
    <citation type="journal article" date="2020" name="Stud. Mycol.">
        <title>101 Dothideomycetes genomes: a test case for predicting lifestyles and emergence of pathogens.</title>
        <authorList>
            <person name="Haridas S."/>
            <person name="Albert R."/>
            <person name="Binder M."/>
            <person name="Bloem J."/>
            <person name="Labutti K."/>
            <person name="Salamov A."/>
            <person name="Andreopoulos B."/>
            <person name="Baker S."/>
            <person name="Barry K."/>
            <person name="Bills G."/>
            <person name="Bluhm B."/>
            <person name="Cannon C."/>
            <person name="Castanera R."/>
            <person name="Culley D."/>
            <person name="Daum C."/>
            <person name="Ezra D."/>
            <person name="Gonzalez J."/>
            <person name="Henrissat B."/>
            <person name="Kuo A."/>
            <person name="Liang C."/>
            <person name="Lipzen A."/>
            <person name="Lutzoni F."/>
            <person name="Magnuson J."/>
            <person name="Mondo S."/>
            <person name="Nolan M."/>
            <person name="Ohm R."/>
            <person name="Pangilinan J."/>
            <person name="Park H.-J."/>
            <person name="Ramirez L."/>
            <person name="Alfaro M."/>
            <person name="Sun H."/>
            <person name="Tritt A."/>
            <person name="Yoshinaga Y."/>
            <person name="Zwiers L.-H."/>
            <person name="Turgeon B."/>
            <person name="Goodwin S."/>
            <person name="Spatafora J."/>
            <person name="Crous P."/>
            <person name="Grigoriev I."/>
        </authorList>
    </citation>
    <scope>NUCLEOTIDE SEQUENCE</scope>
    <source>
        <strain evidence="4">CBS 122367</strain>
    </source>
</reference>
<feature type="region of interest" description="Disordered" evidence="2">
    <location>
        <begin position="88"/>
        <end position="171"/>
    </location>
</feature>
<proteinExistence type="predicted"/>
<gene>
    <name evidence="4" type="ORF">K458DRAFT_388119</name>
</gene>
<sequence length="552" mass="64971">MAPVDISDDYYAILNVPQTASASNITRSYRRLAKVEHPDKNFGTPQATAAFQLIQSAYETLGDAEKRRAYDAIWPNIRASCGAHAAAAERQRAAEQREKERERRKAEAERETEKRHAEERRRAEHEAGQKRKAEEWKQADERKQAEKARTEETQRKAEGRRQANARRRAQTAFTTRPIRQLIDEKAKIDRDVFELSRAVRRLEGEVKRLEAQDEQDKNKAKSAGGQTWGAYFASYLYSPAPSEEEKQKEEAKEFERLERRNAKRIKEERLQAQRKRLEDLRREMETLDDIITASKSQGKDPSSKQREEERRHERAKRKAEELRQQNEEKRREELRKQGEEERRQEARRQAEKQRKEDEEMKRQEAQRQVEALRKQFEEQRREEAKRQAEKNRAARIASEQRKHREEEAQRREALRRQEEADRELARKLHQEEADRKLAQELHQKEMEELRKRQPQANVIQTLTYTSFHTDDSTSNMWPIIEGRMCMTKNDTTGQKCTIDGSPEYVVKIADVAQNQLCAGRNFETGHQITGHCYLGVAGSSCPKPMDKRFKGR</sequence>
<evidence type="ECO:0000256" key="2">
    <source>
        <dbReference type="SAM" id="MobiDB-lite"/>
    </source>
</evidence>
<dbReference type="OrthoDB" id="442087at2759"/>
<evidence type="ECO:0000256" key="1">
    <source>
        <dbReference type="ARBA" id="ARBA00023186"/>
    </source>
</evidence>
<evidence type="ECO:0000313" key="5">
    <source>
        <dbReference type="Proteomes" id="UP000799291"/>
    </source>
</evidence>
<protein>
    <submittedName>
        <fullName evidence="4">DnaJ-domain-containing protein</fullName>
    </submittedName>
</protein>
<dbReference type="Proteomes" id="UP000799291">
    <property type="component" value="Unassembled WGS sequence"/>
</dbReference>